<evidence type="ECO:0000313" key="4">
    <source>
        <dbReference type="Proteomes" id="UP000054350"/>
    </source>
</evidence>
<keyword evidence="2" id="KW-0472">Membrane</keyword>
<feature type="transmembrane region" description="Helical" evidence="2">
    <location>
        <begin position="499"/>
        <end position="522"/>
    </location>
</feature>
<evidence type="ECO:0000256" key="2">
    <source>
        <dbReference type="SAM" id="Phobius"/>
    </source>
</evidence>
<feature type="region of interest" description="Disordered" evidence="1">
    <location>
        <begin position="448"/>
        <end position="487"/>
    </location>
</feature>
<feature type="compositionally biased region" description="Low complexity" evidence="1">
    <location>
        <begin position="1"/>
        <end position="12"/>
    </location>
</feature>
<feature type="compositionally biased region" description="Low complexity" evidence="1">
    <location>
        <begin position="22"/>
        <end position="45"/>
    </location>
</feature>
<feature type="compositionally biased region" description="Low complexity" evidence="1">
    <location>
        <begin position="110"/>
        <end position="120"/>
    </location>
</feature>
<feature type="compositionally biased region" description="Low complexity" evidence="1">
    <location>
        <begin position="146"/>
        <end position="162"/>
    </location>
</feature>
<dbReference type="AlphaFoldDB" id="A0A0L0RYA9"/>
<dbReference type="Proteomes" id="UP000054350">
    <property type="component" value="Unassembled WGS sequence"/>
</dbReference>
<feature type="compositionally biased region" description="Pro residues" evidence="1">
    <location>
        <begin position="135"/>
        <end position="145"/>
    </location>
</feature>
<sequence>MTSTPGSSAEMAPSPPSPPVTLEPSGAELPAPAPMALDAAAPAAHEAPRRPSILLPLTPSALFAASKAGSLTSGPPSPTPSPSPPPPLPQSPSARVPSDALAARDPVSIAPHLPALHAPADTTAPIAGSSAGVPVPVPVAPPRDVPPLSSSAQSPPATSPPAAAARLWSLTAPAIPLPAFSAAPAWRRSPLLAASRSTPRSIRAAAAAAARHQHPATPHTPSPTARRTPVRSGRGTSRALTPRSTRGAPRTSPPGTTTNPLSPYLVTSTAFASNSLIHARVPDHLGVVVVPPSTTSAAHATRRTPIVVVPPRYSRISTAPIRADVYRAGKRRQQQHHAESVRLPPPKSPDALPTGYLPSPTATSSPPPEPLRGRRGPRVAARASESADWLDEEVDLGMGDSDSDFDLDPVGTPRDDVVVDMFDDYDDGGGYSDSTWALPGAATEATPLLGGKPSSSPTAMGKPNSVSPPHASAAHRTHGTLTREPSSLSVFSGAGPMRLLILVAALVAVTAFVLLAVLVVYASTHPLVGFTISVQSVTATAHDAFKMHLNVTGHNKNFMADVVLRQETPLLSLGTVVLHKHKNHFTFPPGRTSWWRVAADIRAPPAVQVSDVWRRYRASGSGNGPVDRQYYLVIAGEYTYTLAWTRHMVEPVCVVHVAPPPKGKNATAVVVP</sequence>
<name>A0A0L0RYA9_ALLM3</name>
<reference evidence="3 4" key="1">
    <citation type="submission" date="2009-11" db="EMBL/GenBank/DDBJ databases">
        <title>Annotation of Allomyces macrogynus ATCC 38327.</title>
        <authorList>
            <consortium name="The Broad Institute Genome Sequencing Platform"/>
            <person name="Russ C."/>
            <person name="Cuomo C."/>
            <person name="Burger G."/>
            <person name="Gray M.W."/>
            <person name="Holland P.W.H."/>
            <person name="King N."/>
            <person name="Lang F.B.F."/>
            <person name="Roger A.J."/>
            <person name="Ruiz-Trillo I."/>
            <person name="Young S.K."/>
            <person name="Zeng Q."/>
            <person name="Gargeya S."/>
            <person name="Fitzgerald M."/>
            <person name="Haas B."/>
            <person name="Abouelleil A."/>
            <person name="Alvarado L."/>
            <person name="Arachchi H.M."/>
            <person name="Berlin A."/>
            <person name="Chapman S.B."/>
            <person name="Gearin G."/>
            <person name="Goldberg J."/>
            <person name="Griggs A."/>
            <person name="Gujja S."/>
            <person name="Hansen M."/>
            <person name="Heiman D."/>
            <person name="Howarth C."/>
            <person name="Larimer J."/>
            <person name="Lui A."/>
            <person name="MacDonald P.J.P."/>
            <person name="McCowen C."/>
            <person name="Montmayeur A."/>
            <person name="Murphy C."/>
            <person name="Neiman D."/>
            <person name="Pearson M."/>
            <person name="Priest M."/>
            <person name="Roberts A."/>
            <person name="Saif S."/>
            <person name="Shea T."/>
            <person name="Sisk P."/>
            <person name="Stolte C."/>
            <person name="Sykes S."/>
            <person name="Wortman J."/>
            <person name="Nusbaum C."/>
            <person name="Birren B."/>
        </authorList>
    </citation>
    <scope>NUCLEOTIDE SEQUENCE [LARGE SCALE GENOMIC DNA]</scope>
    <source>
        <strain evidence="3 4">ATCC 38327</strain>
    </source>
</reference>
<feature type="compositionally biased region" description="Polar residues" evidence="1">
    <location>
        <begin position="253"/>
        <end position="263"/>
    </location>
</feature>
<feature type="compositionally biased region" description="Acidic residues" evidence="1">
    <location>
        <begin position="388"/>
        <end position="407"/>
    </location>
</feature>
<evidence type="ECO:0000313" key="3">
    <source>
        <dbReference type="EMBL" id="KNE55069.1"/>
    </source>
</evidence>
<reference evidence="4" key="2">
    <citation type="submission" date="2009-11" db="EMBL/GenBank/DDBJ databases">
        <title>The Genome Sequence of Allomyces macrogynus strain ATCC 38327.</title>
        <authorList>
            <consortium name="The Broad Institute Genome Sequencing Platform"/>
            <person name="Russ C."/>
            <person name="Cuomo C."/>
            <person name="Shea T."/>
            <person name="Young S.K."/>
            <person name="Zeng Q."/>
            <person name="Koehrsen M."/>
            <person name="Haas B."/>
            <person name="Borodovsky M."/>
            <person name="Guigo R."/>
            <person name="Alvarado L."/>
            <person name="Berlin A."/>
            <person name="Borenstein D."/>
            <person name="Chen Z."/>
            <person name="Engels R."/>
            <person name="Freedman E."/>
            <person name="Gellesch M."/>
            <person name="Goldberg J."/>
            <person name="Griggs A."/>
            <person name="Gujja S."/>
            <person name="Heiman D."/>
            <person name="Hepburn T."/>
            <person name="Howarth C."/>
            <person name="Jen D."/>
            <person name="Larson L."/>
            <person name="Lewis B."/>
            <person name="Mehta T."/>
            <person name="Park D."/>
            <person name="Pearson M."/>
            <person name="Roberts A."/>
            <person name="Saif S."/>
            <person name="Shenoy N."/>
            <person name="Sisk P."/>
            <person name="Stolte C."/>
            <person name="Sykes S."/>
            <person name="Walk T."/>
            <person name="White J."/>
            <person name="Yandava C."/>
            <person name="Burger G."/>
            <person name="Gray M.W."/>
            <person name="Holland P.W.H."/>
            <person name="King N."/>
            <person name="Lang F.B.F."/>
            <person name="Roger A.J."/>
            <person name="Ruiz-Trillo I."/>
            <person name="Lander E."/>
            <person name="Nusbaum C."/>
        </authorList>
    </citation>
    <scope>NUCLEOTIDE SEQUENCE [LARGE SCALE GENOMIC DNA]</scope>
    <source>
        <strain evidence="4">ATCC 38327</strain>
    </source>
</reference>
<dbReference type="OrthoDB" id="5599980at2759"/>
<feature type="region of interest" description="Disordered" evidence="1">
    <location>
        <begin position="328"/>
        <end position="412"/>
    </location>
</feature>
<proteinExistence type="predicted"/>
<dbReference type="EMBL" id="GG745328">
    <property type="protein sequence ID" value="KNE55069.1"/>
    <property type="molecule type" value="Genomic_DNA"/>
</dbReference>
<feature type="compositionally biased region" description="Polar residues" evidence="1">
    <location>
        <begin position="234"/>
        <end position="244"/>
    </location>
</feature>
<protein>
    <submittedName>
        <fullName evidence="3">Uncharacterized protein</fullName>
    </submittedName>
</protein>
<evidence type="ECO:0000256" key="1">
    <source>
        <dbReference type="SAM" id="MobiDB-lite"/>
    </source>
</evidence>
<feature type="compositionally biased region" description="Low complexity" evidence="1">
    <location>
        <begin position="194"/>
        <end position="227"/>
    </location>
</feature>
<feature type="region of interest" description="Disordered" evidence="1">
    <location>
        <begin position="194"/>
        <end position="263"/>
    </location>
</feature>
<gene>
    <name evidence="3" type="ORF">AMAG_01005</name>
</gene>
<keyword evidence="2" id="KW-0812">Transmembrane</keyword>
<keyword evidence="2" id="KW-1133">Transmembrane helix</keyword>
<accession>A0A0L0RYA9</accession>
<organism evidence="3 4">
    <name type="scientific">Allomyces macrogynus (strain ATCC 38327)</name>
    <name type="common">Allomyces javanicus var. macrogynus</name>
    <dbReference type="NCBI Taxonomy" id="578462"/>
    <lineage>
        <taxon>Eukaryota</taxon>
        <taxon>Fungi</taxon>
        <taxon>Fungi incertae sedis</taxon>
        <taxon>Blastocladiomycota</taxon>
        <taxon>Blastocladiomycetes</taxon>
        <taxon>Blastocladiales</taxon>
        <taxon>Blastocladiaceae</taxon>
        <taxon>Allomyces</taxon>
    </lineage>
</organism>
<dbReference type="VEuPathDB" id="FungiDB:AMAG_01005"/>
<feature type="region of interest" description="Disordered" evidence="1">
    <location>
        <begin position="1"/>
        <end position="52"/>
    </location>
</feature>
<dbReference type="STRING" id="578462.A0A0L0RYA9"/>
<feature type="compositionally biased region" description="Pro residues" evidence="1">
    <location>
        <begin position="75"/>
        <end position="90"/>
    </location>
</feature>
<feature type="region of interest" description="Disordered" evidence="1">
    <location>
        <begin position="65"/>
        <end position="162"/>
    </location>
</feature>
<keyword evidence="4" id="KW-1185">Reference proteome</keyword>